<name>A0ACA9RYY0_9GLOM</name>
<comment type="caution">
    <text evidence="1">The sequence shown here is derived from an EMBL/GenBank/DDBJ whole genome shotgun (WGS) entry which is preliminary data.</text>
</comment>
<accession>A0ACA9RYY0</accession>
<evidence type="ECO:0000313" key="2">
    <source>
        <dbReference type="Proteomes" id="UP000789920"/>
    </source>
</evidence>
<feature type="non-terminal residue" evidence="1">
    <location>
        <position position="1"/>
    </location>
</feature>
<dbReference type="Proteomes" id="UP000789920">
    <property type="component" value="Unassembled WGS sequence"/>
</dbReference>
<sequence>RGNLKLKYKMAKRIRQAQVTLFELGALDEALHYGPYSRFWWKTNKVFDNKDITYFPIHIGQKTKVILNDCKFIITIAVGYSNNPYLPGYNCQSDTLYTETPVHDPSTAISSIYTRIFNTKTHYSGPLIIGWTDRDIVSQLLADVPFFPFFFNLGQLKIFVFGIGSSSQEDWSKGGSEDDICKVKVYQDSQLKKSVEEISPNDVWENFSINKYNGIQLFGFDYVITQRLIKQHRIPTCTPNQWEDFSFIKTLYDYYVKRRTLSNISWYNLFITWLAQESNIIKLNSALIPLYPKDYQF</sequence>
<dbReference type="EMBL" id="CAJVQC010080472">
    <property type="protein sequence ID" value="CAG8818007.1"/>
    <property type="molecule type" value="Genomic_DNA"/>
</dbReference>
<protein>
    <submittedName>
        <fullName evidence="1">26339_t:CDS:1</fullName>
    </submittedName>
</protein>
<gene>
    <name evidence="1" type="ORF">RPERSI_LOCUS24821</name>
</gene>
<reference evidence="1" key="1">
    <citation type="submission" date="2021-06" db="EMBL/GenBank/DDBJ databases">
        <authorList>
            <person name="Kallberg Y."/>
            <person name="Tangrot J."/>
            <person name="Rosling A."/>
        </authorList>
    </citation>
    <scope>NUCLEOTIDE SEQUENCE</scope>
    <source>
        <strain evidence="1">MA461A</strain>
    </source>
</reference>
<evidence type="ECO:0000313" key="1">
    <source>
        <dbReference type="EMBL" id="CAG8818007.1"/>
    </source>
</evidence>
<proteinExistence type="predicted"/>
<feature type="non-terminal residue" evidence="1">
    <location>
        <position position="297"/>
    </location>
</feature>
<organism evidence="1 2">
    <name type="scientific">Racocetra persica</name>
    <dbReference type="NCBI Taxonomy" id="160502"/>
    <lineage>
        <taxon>Eukaryota</taxon>
        <taxon>Fungi</taxon>
        <taxon>Fungi incertae sedis</taxon>
        <taxon>Mucoromycota</taxon>
        <taxon>Glomeromycotina</taxon>
        <taxon>Glomeromycetes</taxon>
        <taxon>Diversisporales</taxon>
        <taxon>Gigasporaceae</taxon>
        <taxon>Racocetra</taxon>
    </lineage>
</organism>
<keyword evidence="2" id="KW-1185">Reference proteome</keyword>